<dbReference type="SUPFAM" id="SSF56601">
    <property type="entry name" value="beta-lactamase/transpeptidase-like"/>
    <property type="match status" value="1"/>
</dbReference>
<accession>A0ABV6VIB9</accession>
<proteinExistence type="predicted"/>
<sequence>MARARIHSRAAVVAVALCAVGGGTLGAASAAPAPGPAAGAARTAAEQGVRDGYPGVLVYARRGADAAAAAAGVADTASGEPARTGDRFRIASNTKSFVATVLLQLEAEGRLSLDDSVATWLPGVVQGHGNDGTRITVRQLLNQTAGLYDPTTDPGFFAPYLQQHDWGYVYRPRQVVAAAVAHAPTGAPGAAWAYSNTNYLVAGLVIEAVTGHSPAEEIRRRILVPLGMAHTSFPITDPDIHGPHLHGYDLSGHDVTRFSPSYDWTAGAMISTLADLARFDRALFAGDLLPPAQQRELETPADAPGAHGYALAVRAASTDCGSGEVPVWETDGGGPGFTSISLTSSDATRQLIMVGNVFDLGKDLQNEDPAPESSAVGPAQTAVFCS</sequence>
<feature type="signal peptide" evidence="1">
    <location>
        <begin position="1"/>
        <end position="30"/>
    </location>
</feature>
<dbReference type="InterPro" id="IPR050491">
    <property type="entry name" value="AmpC-like"/>
</dbReference>
<dbReference type="InterPro" id="IPR012338">
    <property type="entry name" value="Beta-lactam/transpept-like"/>
</dbReference>
<name>A0ABV6VIB9_9ACTN</name>
<dbReference type="PANTHER" id="PTHR46825">
    <property type="entry name" value="D-ALANYL-D-ALANINE-CARBOXYPEPTIDASE/ENDOPEPTIDASE AMPH"/>
    <property type="match status" value="1"/>
</dbReference>
<feature type="chain" id="PRO_5047420259" evidence="1">
    <location>
        <begin position="31"/>
        <end position="386"/>
    </location>
</feature>
<protein>
    <submittedName>
        <fullName evidence="3">Serine hydrolase domain-containing protein</fullName>
        <ecNumber evidence="3">3.-.-.-</ecNumber>
    </submittedName>
</protein>
<dbReference type="EMBL" id="JBHEZX010000017">
    <property type="protein sequence ID" value="MFC1413487.1"/>
    <property type="molecule type" value="Genomic_DNA"/>
</dbReference>
<dbReference type="EC" id="3.-.-.-" evidence="3"/>
<evidence type="ECO:0000313" key="4">
    <source>
        <dbReference type="Proteomes" id="UP001592582"/>
    </source>
</evidence>
<gene>
    <name evidence="3" type="ORF">ACEZDG_29920</name>
</gene>
<keyword evidence="3" id="KW-0378">Hydrolase</keyword>
<dbReference type="Proteomes" id="UP001592582">
    <property type="component" value="Unassembled WGS sequence"/>
</dbReference>
<keyword evidence="1" id="KW-0732">Signal</keyword>
<dbReference type="Gene3D" id="3.40.710.10">
    <property type="entry name" value="DD-peptidase/beta-lactamase superfamily"/>
    <property type="match status" value="1"/>
</dbReference>
<evidence type="ECO:0000259" key="2">
    <source>
        <dbReference type="Pfam" id="PF00144"/>
    </source>
</evidence>
<dbReference type="InterPro" id="IPR001466">
    <property type="entry name" value="Beta-lactam-related"/>
</dbReference>
<evidence type="ECO:0000256" key="1">
    <source>
        <dbReference type="SAM" id="SignalP"/>
    </source>
</evidence>
<keyword evidence="4" id="KW-1185">Reference proteome</keyword>
<evidence type="ECO:0000313" key="3">
    <source>
        <dbReference type="EMBL" id="MFC1413487.1"/>
    </source>
</evidence>
<dbReference type="GO" id="GO:0016787">
    <property type="term" value="F:hydrolase activity"/>
    <property type="evidence" value="ECO:0007669"/>
    <property type="project" value="UniProtKB-KW"/>
</dbReference>
<feature type="domain" description="Beta-lactamase-related" evidence="2">
    <location>
        <begin position="45"/>
        <end position="325"/>
    </location>
</feature>
<reference evidence="3 4" key="1">
    <citation type="submission" date="2024-09" db="EMBL/GenBank/DDBJ databases">
        <authorList>
            <person name="Lee S.D."/>
        </authorList>
    </citation>
    <scope>NUCLEOTIDE SEQUENCE [LARGE SCALE GENOMIC DNA]</scope>
    <source>
        <strain evidence="3 4">N1-1</strain>
    </source>
</reference>
<comment type="caution">
    <text evidence="3">The sequence shown here is derived from an EMBL/GenBank/DDBJ whole genome shotgun (WGS) entry which is preliminary data.</text>
</comment>
<organism evidence="3 4">
    <name type="scientific">Streptacidiphilus alkalitolerans</name>
    <dbReference type="NCBI Taxonomy" id="3342712"/>
    <lineage>
        <taxon>Bacteria</taxon>
        <taxon>Bacillati</taxon>
        <taxon>Actinomycetota</taxon>
        <taxon>Actinomycetes</taxon>
        <taxon>Kitasatosporales</taxon>
        <taxon>Streptomycetaceae</taxon>
        <taxon>Streptacidiphilus</taxon>
    </lineage>
</organism>
<dbReference type="Pfam" id="PF00144">
    <property type="entry name" value="Beta-lactamase"/>
    <property type="match status" value="1"/>
</dbReference>
<dbReference type="RefSeq" id="WP_380515439.1">
    <property type="nucleotide sequence ID" value="NZ_JBHEZX010000017.1"/>
</dbReference>
<dbReference type="PANTHER" id="PTHR46825:SF7">
    <property type="entry name" value="D-ALANYL-D-ALANINE CARBOXYPEPTIDASE"/>
    <property type="match status" value="1"/>
</dbReference>